<dbReference type="EMBL" id="M90440">
    <property type="protein sequence ID" value="AAA21919.1"/>
    <property type="molecule type" value="Genomic_DNA"/>
</dbReference>
<gene>
    <name evidence="1" type="primary">ashB'</name>
</gene>
<accession>Q00952</accession>
<name>Q00952_ACTSU</name>
<organism evidence="1">
    <name type="scientific">Actinobacillus suis</name>
    <dbReference type="NCBI Taxonomy" id="716"/>
    <lineage>
        <taxon>Bacteria</taxon>
        <taxon>Pseudomonadati</taxon>
        <taxon>Pseudomonadota</taxon>
        <taxon>Gammaproteobacteria</taxon>
        <taxon>Pasteurellales</taxon>
        <taxon>Pasteurellaceae</taxon>
        <taxon>Actinobacillus</taxon>
    </lineage>
</organism>
<evidence type="ECO:0000313" key="1">
    <source>
        <dbReference type="EMBL" id="AAA21919.1"/>
    </source>
</evidence>
<protein>
    <submittedName>
        <fullName evidence="1">Secretion protein</fullName>
    </submittedName>
</protein>
<proteinExistence type="predicted"/>
<dbReference type="AlphaFoldDB" id="Q00952"/>
<sequence>MEPNKNKDLGLAVENQTY</sequence>
<reference evidence="1" key="1">
    <citation type="journal article" date="1992" name="Infect. Immun.">
        <title>Molecular characterization of an RTX toxin determinant from Actinobacillus suis.</title>
        <authorList>
            <person name="Burrows L.L."/>
            <person name="Lo R.Y."/>
        </authorList>
    </citation>
    <scope>NUCLEOTIDE SEQUENCE</scope>
    <source>
        <strain evidence="1">3714</strain>
    </source>
</reference>